<reference evidence="2 3" key="1">
    <citation type="submission" date="2024-02" db="EMBL/GenBank/DDBJ databases">
        <title>High-quality chromosome-scale genome assembly of Pensacola bahiagrass (Paspalum notatum Flugge var. saurae).</title>
        <authorList>
            <person name="Vega J.M."/>
            <person name="Podio M."/>
            <person name="Orjuela J."/>
            <person name="Siena L.A."/>
            <person name="Pessino S.C."/>
            <person name="Combes M.C."/>
            <person name="Mariac C."/>
            <person name="Albertini E."/>
            <person name="Pupilli F."/>
            <person name="Ortiz J.P.A."/>
            <person name="Leblanc O."/>
        </authorList>
    </citation>
    <scope>NUCLEOTIDE SEQUENCE [LARGE SCALE GENOMIC DNA]</scope>
    <source>
        <strain evidence="2">R1</strain>
        <tissue evidence="2">Leaf</tissue>
    </source>
</reference>
<accession>A0AAQ3UPZ9</accession>
<proteinExistence type="predicted"/>
<keyword evidence="3" id="KW-1185">Reference proteome</keyword>
<evidence type="ECO:0000313" key="2">
    <source>
        <dbReference type="EMBL" id="WVZ94267.1"/>
    </source>
</evidence>
<dbReference type="EMBL" id="CP144753">
    <property type="protein sequence ID" value="WVZ94267.1"/>
    <property type="molecule type" value="Genomic_DNA"/>
</dbReference>
<dbReference type="PANTHER" id="PTHR11439">
    <property type="entry name" value="GAG-POL-RELATED RETROTRANSPOSON"/>
    <property type="match status" value="1"/>
</dbReference>
<sequence length="691" mass="77874">MSLLISYLMRTWILCLVLLILQLVGLLHQRILRPPWTLSDRGLLLVGVVLYPHQNRSLLLVGVVLYFHQDLRPLPVRAGVALCPRQDPTTSLLRLLRLQLHYLAALVNFTAAALCPCSSTAVADEFQALIDNGTWRHVPRPPGANVVTESGSISTSFIQMGHLRITRLDGLFVHGIDYDETFSSVVKPATIRTVLSIAVSRQWLIRQLDVKNAFLHGTLDETVYCRQPPGFIDPCHPDYVCLLQKSLYGLKQAPCAWYQRFATYIRQLGFIPSVSDTSLFVYKDGSNTTYLLLYVDDIVLIASSTELLQSLLGRLHTEFAMTDLGDLHHFLGISAPAPLTDCFYLNDTSKLFASDGPPIDNPSDYRSIAGALQYLTLTHSDLAYAVQQICLFMHDPRELHLALLKRILRYVKGTISSCLHIGSGPVDTLTAYSDADWASCPTTRCSTSGYCVYLGDTLVSLSSKRQAIVSHSSAEAEYRAVAHVVAECCWLRQLLQDLYIPITKATIVYCDNVSAVYMTANHVHHRRTKYIELDIHFVREKVALGQGSILSPVNKKLNMKKLNMKLKPKLNMNLNPKLDMKLYSKLDLKLIMKLNSKFDMKLSMKLNPKLDPTLDMKLNMKLSRKLDSKLDLKLNPKLDMKLNPKLDIKLNPKLDPKLDMKLYMKLSQKLDSKLDLKLNPKLDMKLSPSLI</sequence>
<dbReference type="CDD" id="cd09272">
    <property type="entry name" value="RNase_HI_RT_Ty1"/>
    <property type="match status" value="1"/>
</dbReference>
<evidence type="ECO:0000259" key="1">
    <source>
        <dbReference type="Pfam" id="PF07727"/>
    </source>
</evidence>
<feature type="domain" description="Reverse transcriptase Ty1/copia-type" evidence="1">
    <location>
        <begin position="173"/>
        <end position="334"/>
    </location>
</feature>
<name>A0AAQ3UPZ9_PASNO</name>
<dbReference type="PANTHER" id="PTHR11439:SF524">
    <property type="entry name" value="RNA-DIRECTED DNA POLYMERASE, PROTEIN KINASE RLK-PELLE-DLSV FAMILY"/>
    <property type="match status" value="1"/>
</dbReference>
<organism evidence="2 3">
    <name type="scientific">Paspalum notatum var. saurae</name>
    <dbReference type="NCBI Taxonomy" id="547442"/>
    <lineage>
        <taxon>Eukaryota</taxon>
        <taxon>Viridiplantae</taxon>
        <taxon>Streptophyta</taxon>
        <taxon>Embryophyta</taxon>
        <taxon>Tracheophyta</taxon>
        <taxon>Spermatophyta</taxon>
        <taxon>Magnoliopsida</taxon>
        <taxon>Liliopsida</taxon>
        <taxon>Poales</taxon>
        <taxon>Poaceae</taxon>
        <taxon>PACMAD clade</taxon>
        <taxon>Panicoideae</taxon>
        <taxon>Andropogonodae</taxon>
        <taxon>Paspaleae</taxon>
        <taxon>Paspalinae</taxon>
        <taxon>Paspalum</taxon>
    </lineage>
</organism>
<dbReference type="Pfam" id="PF07727">
    <property type="entry name" value="RVT_2"/>
    <property type="match status" value="1"/>
</dbReference>
<dbReference type="InterPro" id="IPR043502">
    <property type="entry name" value="DNA/RNA_pol_sf"/>
</dbReference>
<dbReference type="SUPFAM" id="SSF56672">
    <property type="entry name" value="DNA/RNA polymerases"/>
    <property type="match status" value="1"/>
</dbReference>
<dbReference type="Proteomes" id="UP001341281">
    <property type="component" value="Chromosome 09"/>
</dbReference>
<dbReference type="InterPro" id="IPR013103">
    <property type="entry name" value="RVT_2"/>
</dbReference>
<gene>
    <name evidence="2" type="ORF">U9M48_040174</name>
</gene>
<evidence type="ECO:0000313" key="3">
    <source>
        <dbReference type="Proteomes" id="UP001341281"/>
    </source>
</evidence>
<protein>
    <recommendedName>
        <fullName evidence="1">Reverse transcriptase Ty1/copia-type domain-containing protein</fullName>
    </recommendedName>
</protein>
<dbReference type="AlphaFoldDB" id="A0AAQ3UPZ9"/>